<evidence type="ECO:0000313" key="1">
    <source>
        <dbReference type="EMBL" id="MWB96067.1"/>
    </source>
</evidence>
<sequence length="173" mass="19864">MKKDKRIGELLGIKQDVMALLLKVTRSQWAMYVTGKRSLPTAANLKITEMLTFTSQLNKEGSEPIALVKTQESKMRKYIEDQLINNKYRQSITEAKLNSCKKNFEEGIIAFQLAGFLATKETEKVQNSIVNVIKNDAVNAIEKNSLQLQEQYTIKLRMLQQEELLLKERLSLQ</sequence>
<dbReference type="EMBL" id="WSTB01000010">
    <property type="protein sequence ID" value="MWB96067.1"/>
    <property type="molecule type" value="Genomic_DNA"/>
</dbReference>
<dbReference type="RefSeq" id="WP_160375967.1">
    <property type="nucleotide sequence ID" value="NZ_WSTB01000010.1"/>
</dbReference>
<reference evidence="1 2" key="1">
    <citation type="submission" date="2019-12" db="EMBL/GenBank/DDBJ databases">
        <authorList>
            <person name="Kim Y.S."/>
        </authorList>
    </citation>
    <scope>NUCLEOTIDE SEQUENCE [LARGE SCALE GENOMIC DNA]</scope>
    <source>
        <strain evidence="1 2">GA093</strain>
    </source>
</reference>
<gene>
    <name evidence="1" type="ORF">GON26_17005</name>
</gene>
<comment type="caution">
    <text evidence="1">The sequence shown here is derived from an EMBL/GenBank/DDBJ whole genome shotgun (WGS) entry which is preliminary data.</text>
</comment>
<protein>
    <submittedName>
        <fullName evidence="1">Uncharacterized protein</fullName>
    </submittedName>
</protein>
<evidence type="ECO:0000313" key="2">
    <source>
        <dbReference type="Proteomes" id="UP000471501"/>
    </source>
</evidence>
<dbReference type="Proteomes" id="UP000471501">
    <property type="component" value="Unassembled WGS sequence"/>
</dbReference>
<keyword evidence="2" id="KW-1185">Reference proteome</keyword>
<name>A0A6I4NYF8_9FLAO</name>
<dbReference type="AlphaFoldDB" id="A0A6I4NYF8"/>
<organism evidence="1 2">
    <name type="scientific">Flavobacterium hydrocarbonoxydans</name>
    <dbReference type="NCBI Taxonomy" id="2683249"/>
    <lineage>
        <taxon>Bacteria</taxon>
        <taxon>Pseudomonadati</taxon>
        <taxon>Bacteroidota</taxon>
        <taxon>Flavobacteriia</taxon>
        <taxon>Flavobacteriales</taxon>
        <taxon>Flavobacteriaceae</taxon>
        <taxon>Flavobacterium</taxon>
    </lineage>
</organism>
<accession>A0A6I4NYF8</accession>
<proteinExistence type="predicted"/>